<comment type="function">
    <text evidence="3">Involved in the breakdown of putrescine via hydrolysis of the gamma-glutamyl linkage of gamma-glutamyl-gamma-aminobutyrate.</text>
</comment>
<gene>
    <name evidence="6" type="ORF">SAMN05892877_103201</name>
</gene>
<dbReference type="SUPFAM" id="SSF52317">
    <property type="entry name" value="Class I glutamine amidotransferase-like"/>
    <property type="match status" value="1"/>
</dbReference>
<dbReference type="EC" id="3.5.1.94" evidence="5"/>
<evidence type="ECO:0000256" key="1">
    <source>
        <dbReference type="ARBA" id="ARBA00011083"/>
    </source>
</evidence>
<dbReference type="InterPro" id="IPR011697">
    <property type="entry name" value="Peptidase_C26"/>
</dbReference>
<proteinExistence type="inferred from homology"/>
<comment type="pathway">
    <text evidence="4">Amine and polyamine degradation; putrescine degradation; 4-aminobutanoate from putrescine: step 4/4.</text>
</comment>
<dbReference type="Gene3D" id="3.40.50.880">
    <property type="match status" value="1"/>
</dbReference>
<reference evidence="6 7" key="1">
    <citation type="submission" date="2017-08" db="EMBL/GenBank/DDBJ databases">
        <authorList>
            <person name="de Groot N.N."/>
        </authorList>
    </citation>
    <scope>NUCLEOTIDE SEQUENCE [LARGE SCALE GENOMIC DNA]</scope>
    <source>
        <strain evidence="6 7">JC85</strain>
    </source>
</reference>
<dbReference type="CDD" id="cd01745">
    <property type="entry name" value="GATase1_2"/>
    <property type="match status" value="1"/>
</dbReference>
<dbReference type="OrthoDB" id="9813383at2"/>
<evidence type="ECO:0000313" key="7">
    <source>
        <dbReference type="Proteomes" id="UP000219167"/>
    </source>
</evidence>
<evidence type="ECO:0000256" key="4">
    <source>
        <dbReference type="ARBA" id="ARBA00060634"/>
    </source>
</evidence>
<accession>A0A285U4V2</accession>
<sequence>MPKPVVAIPADIREIEGNVWQATPNQYVRAAVKGADVIPFLVPALESGHDFDEILDRVDGLLVSGSRTNVHPSHFGREATETDGPFDLARDATSLPLIKRALERGVPLLAICRGLQELNVALGGTLANEIQEIPGNWDHRKPDTADLDVAYGIRQEVHVKEGSCLASVIGPGTVRVNSLHRQAISAAAPRLAVEAVAEDGTIEAVSVIGSKAFAVGVQWHPEYWVGSDDPSNRLFKAFGEAVRAYAAGKLAPAMRQAAG</sequence>
<dbReference type="Proteomes" id="UP000219167">
    <property type="component" value="Unassembled WGS sequence"/>
</dbReference>
<organism evidence="6 7">
    <name type="scientific">Rhizobium subbaraonis</name>
    <dbReference type="NCBI Taxonomy" id="908946"/>
    <lineage>
        <taxon>Bacteria</taxon>
        <taxon>Pseudomonadati</taxon>
        <taxon>Pseudomonadota</taxon>
        <taxon>Alphaproteobacteria</taxon>
        <taxon>Hyphomicrobiales</taxon>
        <taxon>Rhizobiaceae</taxon>
        <taxon>Rhizobium/Agrobacterium group</taxon>
        <taxon>Rhizobium</taxon>
    </lineage>
</organism>
<dbReference type="AlphaFoldDB" id="A0A285U4V2"/>
<evidence type="ECO:0000256" key="5">
    <source>
        <dbReference type="ARBA" id="ARBA00066788"/>
    </source>
</evidence>
<dbReference type="PROSITE" id="PS51273">
    <property type="entry name" value="GATASE_TYPE_1"/>
    <property type="match status" value="1"/>
</dbReference>
<dbReference type="PANTHER" id="PTHR43235:SF1">
    <property type="entry name" value="GLUTAMINE AMIDOTRANSFERASE PB2B2.05-RELATED"/>
    <property type="match status" value="1"/>
</dbReference>
<dbReference type="RefSeq" id="WP_097137101.1">
    <property type="nucleotide sequence ID" value="NZ_OBQD01000003.1"/>
</dbReference>
<dbReference type="Pfam" id="PF07722">
    <property type="entry name" value="Peptidase_C26"/>
    <property type="match status" value="1"/>
</dbReference>
<dbReference type="GO" id="GO:0033969">
    <property type="term" value="F:gamma-glutamyl-gamma-aminobutyrate hydrolase activity"/>
    <property type="evidence" value="ECO:0007669"/>
    <property type="project" value="UniProtKB-EC"/>
</dbReference>
<keyword evidence="6" id="KW-0378">Hydrolase</keyword>
<evidence type="ECO:0000313" key="6">
    <source>
        <dbReference type="EMBL" id="SOC36862.1"/>
    </source>
</evidence>
<dbReference type="InterPro" id="IPR044668">
    <property type="entry name" value="PuuD-like"/>
</dbReference>
<evidence type="ECO:0000256" key="3">
    <source>
        <dbReference type="ARBA" id="ARBA00055068"/>
    </source>
</evidence>
<protein>
    <recommendedName>
        <fullName evidence="5">gamma-glutamyl-gamma-aminobutyrate hydrolase</fullName>
        <ecNumber evidence="5">3.5.1.94</ecNumber>
    </recommendedName>
</protein>
<dbReference type="FunFam" id="3.40.50.880:FF:000030">
    <property type="entry name" value="Gamma-glutamyl-gamma-aminobutyrate hydrolase PuuD"/>
    <property type="match status" value="1"/>
</dbReference>
<dbReference type="GO" id="GO:0006598">
    <property type="term" value="P:polyamine catabolic process"/>
    <property type="evidence" value="ECO:0007669"/>
    <property type="project" value="TreeGrafter"/>
</dbReference>
<comment type="similarity">
    <text evidence="1">Belongs to the peptidase C26 family.</text>
</comment>
<dbReference type="InterPro" id="IPR029062">
    <property type="entry name" value="Class_I_gatase-like"/>
</dbReference>
<dbReference type="GO" id="GO:0005829">
    <property type="term" value="C:cytosol"/>
    <property type="evidence" value="ECO:0007669"/>
    <property type="project" value="TreeGrafter"/>
</dbReference>
<dbReference type="EMBL" id="OBQD01000003">
    <property type="protein sequence ID" value="SOC36862.1"/>
    <property type="molecule type" value="Genomic_DNA"/>
</dbReference>
<evidence type="ECO:0000256" key="2">
    <source>
        <dbReference type="ARBA" id="ARBA00052718"/>
    </source>
</evidence>
<dbReference type="PANTHER" id="PTHR43235">
    <property type="entry name" value="GLUTAMINE AMIDOTRANSFERASE PB2B2.05-RELATED"/>
    <property type="match status" value="1"/>
</dbReference>
<name>A0A285U4V2_9HYPH</name>
<keyword evidence="7" id="KW-1185">Reference proteome</keyword>
<comment type="catalytic activity">
    <reaction evidence="2">
        <text>4-(gamma-L-glutamylamino)butanoate + H2O = 4-aminobutanoate + L-glutamate</text>
        <dbReference type="Rhea" id="RHEA:19737"/>
        <dbReference type="ChEBI" id="CHEBI:15377"/>
        <dbReference type="ChEBI" id="CHEBI:29985"/>
        <dbReference type="ChEBI" id="CHEBI:58800"/>
        <dbReference type="ChEBI" id="CHEBI:59888"/>
        <dbReference type="EC" id="3.5.1.94"/>
    </reaction>
</comment>